<sequence>MELNPSRQPVTCGIPQGSVLGLVLLIIFINDLDPQDGELSLSRSMINSSDKIIRKGGSSIFQHAVEGWKINSSLVLEIRKNILRFLDAERDVSVVKSSFKPGDVIHYVLDRRRTLNISQDLHSLLPEVSPMKNRRFKTCAVVGNSGILLDSGCGKEIDSHDFVIRCNLAPVVEFAADVGTKSDFITMNPSVVQRAFGGFRNESDREKFVRRLSMLNDSVLWIPAFMVKGGEKHVEWVNALILKNKLKVRTAYPSLRLIHAVRGYWLTNKVHIKRPSTGLLMYTLATRFCDEIHLYGFWPFPKDLHGKPVKYHYYDDLKYRYFSNASPHRMPLEFKTLGHYWDLFNIFVSDTDSGIECILSKFANNTKLCGAVNMLKGRDAIQRDLHRLEGWTHAKLMKFNKAKCKVLHICQGNPKHKYKLGREGIESSPAKKDLGALVDEMLYMSKQCALAAQKANHTLGCIKRSVASRLREVILTLYSTLRRPNLEYCIQLWGPQYKKDVDLLEQVQQRATKMIRQLEHLWCEDRLRELGLFSLAKRRLHGNVIVAFQYLNEANKKAGEGLCKKACSDRMRGNGFKLEEGRFRYQKEIFHIRMMNYWKKLLRELVEAPSLEVFKARLDEAFSNLV</sequence>
<comment type="similarity">
    <text evidence="3">Belongs to the glycosyltransferase 29 family.</text>
</comment>
<evidence type="ECO:0000256" key="7">
    <source>
        <dbReference type="ARBA" id="ARBA00022692"/>
    </source>
</evidence>
<dbReference type="EMBL" id="KZ505808">
    <property type="protein sequence ID" value="PKU44718.1"/>
    <property type="molecule type" value="Genomic_DNA"/>
</dbReference>
<dbReference type="GO" id="GO:0005576">
    <property type="term" value="C:extracellular region"/>
    <property type="evidence" value="ECO:0007669"/>
    <property type="project" value="UniProtKB-SubCell"/>
</dbReference>
<evidence type="ECO:0000256" key="8">
    <source>
        <dbReference type="ARBA" id="ARBA00022968"/>
    </source>
</evidence>
<evidence type="ECO:0000256" key="10">
    <source>
        <dbReference type="ARBA" id="ARBA00023034"/>
    </source>
</evidence>
<dbReference type="OrthoDB" id="10264956at2759"/>
<dbReference type="Proteomes" id="UP000233556">
    <property type="component" value="Unassembled WGS sequence"/>
</dbReference>
<gene>
    <name evidence="14" type="ORF">llap_4992</name>
</gene>
<keyword evidence="12" id="KW-1015">Disulfide bond</keyword>
<keyword evidence="5 14" id="KW-0328">Glycosyltransferase</keyword>
<proteinExistence type="inferred from homology"/>
<dbReference type="PANTHER" id="PTHR11987:SF48">
    <property type="entry name" value="CMP-N-ACETYLNEURAMINATE-POLY-ALPHA-2,8-SIALYLTRANSFERASE"/>
    <property type="match status" value="1"/>
</dbReference>
<evidence type="ECO:0000256" key="4">
    <source>
        <dbReference type="ARBA" id="ARBA00022525"/>
    </source>
</evidence>
<keyword evidence="9" id="KW-1133">Transmembrane helix</keyword>
<reference evidence="15" key="1">
    <citation type="submission" date="2017-11" db="EMBL/GenBank/DDBJ databases">
        <authorList>
            <person name="Lima N.C."/>
            <person name="Parody-Merino A.M."/>
            <person name="Battley P.F."/>
            <person name="Fidler A.E."/>
            <person name="Prosdocimi F."/>
        </authorList>
    </citation>
    <scope>NUCLEOTIDE SEQUENCE [LARGE SCALE GENOMIC DNA]</scope>
</reference>
<evidence type="ECO:0000256" key="13">
    <source>
        <dbReference type="ARBA" id="ARBA00023180"/>
    </source>
</evidence>
<evidence type="ECO:0000256" key="2">
    <source>
        <dbReference type="ARBA" id="ARBA00004613"/>
    </source>
</evidence>
<dbReference type="FunFam" id="3.90.1480.20:FF:000001">
    <property type="entry name" value="ST8 alpha-N-acetyl-neuraminide alpha-2,8-sialyltransferase 2"/>
    <property type="match status" value="1"/>
</dbReference>
<dbReference type="GO" id="GO:0009311">
    <property type="term" value="P:oligosaccharide metabolic process"/>
    <property type="evidence" value="ECO:0007669"/>
    <property type="project" value="TreeGrafter"/>
</dbReference>
<dbReference type="GO" id="GO:0006491">
    <property type="term" value="P:N-glycan processing"/>
    <property type="evidence" value="ECO:0007669"/>
    <property type="project" value="TreeGrafter"/>
</dbReference>
<dbReference type="GO" id="GO:0000139">
    <property type="term" value="C:Golgi membrane"/>
    <property type="evidence" value="ECO:0007669"/>
    <property type="project" value="UniProtKB-SubCell"/>
</dbReference>
<dbReference type="GO" id="GO:0003828">
    <property type="term" value="F:alpha-N-acetylneuraminate alpha-2,8-sialyltransferase activity"/>
    <property type="evidence" value="ECO:0007669"/>
    <property type="project" value="TreeGrafter"/>
</dbReference>
<evidence type="ECO:0000313" key="15">
    <source>
        <dbReference type="Proteomes" id="UP000233556"/>
    </source>
</evidence>
<keyword evidence="6 14" id="KW-0808">Transferase</keyword>
<dbReference type="AlphaFoldDB" id="A0A2I0UF99"/>
<dbReference type="CDD" id="cd23988">
    <property type="entry name" value="GT29_ST8SIA4"/>
    <property type="match status" value="1"/>
</dbReference>
<comment type="subcellular location">
    <subcellularLocation>
        <location evidence="1">Golgi apparatus membrane</location>
        <topology evidence="1">Single-pass type II membrane protein</topology>
    </subcellularLocation>
    <subcellularLocation>
        <location evidence="2">Secreted</location>
    </subcellularLocation>
</comment>
<reference evidence="15" key="2">
    <citation type="submission" date="2017-12" db="EMBL/GenBank/DDBJ databases">
        <title>Genome sequence of the Bar-tailed Godwit (Limosa lapponica baueri).</title>
        <authorList>
            <person name="Lima N.C.B."/>
            <person name="Parody-Merino A.M."/>
            <person name="Battley P.F."/>
            <person name="Fidler A.E."/>
            <person name="Prosdocimi F."/>
        </authorList>
    </citation>
    <scope>NUCLEOTIDE SEQUENCE [LARGE SCALE GENOMIC DNA]</scope>
</reference>
<keyword evidence="8" id="KW-0735">Signal-anchor</keyword>
<evidence type="ECO:0000256" key="11">
    <source>
        <dbReference type="ARBA" id="ARBA00023136"/>
    </source>
</evidence>
<evidence type="ECO:0000313" key="14">
    <source>
        <dbReference type="EMBL" id="PKU44718.1"/>
    </source>
</evidence>
<organism evidence="14 15">
    <name type="scientific">Limosa lapponica baueri</name>
    <dbReference type="NCBI Taxonomy" id="1758121"/>
    <lineage>
        <taxon>Eukaryota</taxon>
        <taxon>Metazoa</taxon>
        <taxon>Chordata</taxon>
        <taxon>Craniata</taxon>
        <taxon>Vertebrata</taxon>
        <taxon>Euteleostomi</taxon>
        <taxon>Archelosauria</taxon>
        <taxon>Archosauria</taxon>
        <taxon>Dinosauria</taxon>
        <taxon>Saurischia</taxon>
        <taxon>Theropoda</taxon>
        <taxon>Coelurosauria</taxon>
        <taxon>Aves</taxon>
        <taxon>Neognathae</taxon>
        <taxon>Neoaves</taxon>
        <taxon>Charadriiformes</taxon>
        <taxon>Scolopacidae</taxon>
        <taxon>Limosa</taxon>
    </lineage>
</organism>
<dbReference type="InterPro" id="IPR001675">
    <property type="entry name" value="Glyco_trans_29"/>
</dbReference>
<keyword evidence="13" id="KW-0325">Glycoprotein</keyword>
<dbReference type="InterPro" id="IPR038578">
    <property type="entry name" value="GT29-like_sf"/>
</dbReference>
<name>A0A2I0UF99_LIMLA</name>
<dbReference type="Gene3D" id="3.90.1480.20">
    <property type="entry name" value="Glycosyl transferase family 29"/>
    <property type="match status" value="1"/>
</dbReference>
<keyword evidence="7" id="KW-0812">Transmembrane</keyword>
<evidence type="ECO:0000256" key="12">
    <source>
        <dbReference type="ARBA" id="ARBA00023157"/>
    </source>
</evidence>
<protein>
    <submittedName>
        <fullName evidence="14">Cmp-n-acetylneuraminate-poly-alpha--sialyltransferase</fullName>
    </submittedName>
</protein>
<keyword evidence="11" id="KW-0472">Membrane</keyword>
<dbReference type="InterPro" id="IPR050943">
    <property type="entry name" value="Glycosyltr_29_Sialyltrsf"/>
</dbReference>
<dbReference type="PANTHER" id="PTHR11987">
    <property type="entry name" value="ALPHA-2,8-SIALYLTRANSFERASE"/>
    <property type="match status" value="1"/>
</dbReference>
<keyword evidence="4" id="KW-0964">Secreted</keyword>
<evidence type="ECO:0000256" key="3">
    <source>
        <dbReference type="ARBA" id="ARBA00006003"/>
    </source>
</evidence>
<keyword evidence="15" id="KW-1185">Reference proteome</keyword>
<accession>A0A2I0UF99</accession>
<evidence type="ECO:0000256" key="5">
    <source>
        <dbReference type="ARBA" id="ARBA00022676"/>
    </source>
</evidence>
<evidence type="ECO:0000256" key="1">
    <source>
        <dbReference type="ARBA" id="ARBA00004323"/>
    </source>
</evidence>
<evidence type="ECO:0000256" key="6">
    <source>
        <dbReference type="ARBA" id="ARBA00022679"/>
    </source>
</evidence>
<dbReference type="Pfam" id="PF00777">
    <property type="entry name" value="Glyco_transf_29"/>
    <property type="match status" value="1"/>
</dbReference>
<evidence type="ECO:0000256" key="9">
    <source>
        <dbReference type="ARBA" id="ARBA00022989"/>
    </source>
</evidence>
<keyword evidence="10" id="KW-0333">Golgi apparatus</keyword>